<evidence type="ECO:0000256" key="1">
    <source>
        <dbReference type="SAM" id="SignalP"/>
    </source>
</evidence>
<proteinExistence type="predicted"/>
<sequence>MKNSLTKLALATSIAAMPLLADDTFKNAKSLFAIEGGYSDLGVNVYDSGVGISNLGKENGGMGTIGIKVGAQSENYRIFISARHYDTDKLSRLNTYGAEAQYMFNFSEPVNFFVGINGGIANLRVSSTATYDTAYDNLKYVGGDLGFNYHATELVDVELGYRFMTFPDDIERSTYTYQFDRLQTFYVSAIIKWDMD</sequence>
<dbReference type="InterPro" id="IPR011250">
    <property type="entry name" value="OMP/PagP_B-barrel"/>
</dbReference>
<keyword evidence="3" id="KW-1185">Reference proteome</keyword>
<protein>
    <recommendedName>
        <fullName evidence="4">Porin family protein</fullName>
    </recommendedName>
</protein>
<dbReference type="Gene3D" id="2.40.160.20">
    <property type="match status" value="1"/>
</dbReference>
<feature type="chain" id="PRO_5032620630" description="Porin family protein" evidence="1">
    <location>
        <begin position="22"/>
        <end position="196"/>
    </location>
</feature>
<keyword evidence="1" id="KW-0732">Signal</keyword>
<evidence type="ECO:0008006" key="4">
    <source>
        <dbReference type="Google" id="ProtNLM"/>
    </source>
</evidence>
<dbReference type="EMBL" id="CP041165">
    <property type="protein sequence ID" value="QOP40597.1"/>
    <property type="molecule type" value="Genomic_DNA"/>
</dbReference>
<reference evidence="2 3" key="1">
    <citation type="submission" date="2019-06" db="EMBL/GenBank/DDBJ databases">
        <title>Sulfurimonas gotlandica sp. nov., a chemoautotrophic and psychrotolerant epsilonproteobacterium isolated from a pelagic redoxcline, and an emended description of the genus Sulfurimonas.</title>
        <authorList>
            <person name="Wang S."/>
            <person name="Jiang L."/>
            <person name="Shao Z."/>
        </authorList>
    </citation>
    <scope>NUCLEOTIDE SEQUENCE [LARGE SCALE GENOMIC DNA]</scope>
    <source>
        <strain evidence="2 3">B2</strain>
    </source>
</reference>
<organism evidence="2 3">
    <name type="scientific">Sulfurimonas marina</name>
    <dbReference type="NCBI Taxonomy" id="2590551"/>
    <lineage>
        <taxon>Bacteria</taxon>
        <taxon>Pseudomonadati</taxon>
        <taxon>Campylobacterota</taxon>
        <taxon>Epsilonproteobacteria</taxon>
        <taxon>Campylobacterales</taxon>
        <taxon>Sulfurimonadaceae</taxon>
        <taxon>Sulfurimonas</taxon>
    </lineage>
</organism>
<dbReference type="SUPFAM" id="SSF56925">
    <property type="entry name" value="OMPA-like"/>
    <property type="match status" value="1"/>
</dbReference>
<name>A0A7M1AT58_9BACT</name>
<evidence type="ECO:0000313" key="2">
    <source>
        <dbReference type="EMBL" id="QOP40597.1"/>
    </source>
</evidence>
<accession>A0A7M1AT58</accession>
<dbReference type="KEGG" id="smax:FJR03_02105"/>
<gene>
    <name evidence="2" type="ORF">FJR03_02105</name>
</gene>
<feature type="signal peptide" evidence="1">
    <location>
        <begin position="1"/>
        <end position="21"/>
    </location>
</feature>
<evidence type="ECO:0000313" key="3">
    <source>
        <dbReference type="Proteomes" id="UP000593910"/>
    </source>
</evidence>
<dbReference type="Proteomes" id="UP000593910">
    <property type="component" value="Chromosome"/>
</dbReference>
<dbReference type="RefSeq" id="WP_193114017.1">
    <property type="nucleotide sequence ID" value="NZ_CP041165.1"/>
</dbReference>
<dbReference type="AlphaFoldDB" id="A0A7M1AT58"/>